<dbReference type="STRING" id="760142.Hipma_0726"/>
<keyword evidence="4 7" id="KW-0808">Transferase</keyword>
<dbReference type="NCBIfam" id="TIGR00421">
    <property type="entry name" value="ubiX_pad"/>
    <property type="match status" value="1"/>
</dbReference>
<dbReference type="HAMAP" id="MF_01984">
    <property type="entry name" value="ubiX_pad"/>
    <property type="match status" value="1"/>
</dbReference>
<reference evidence="10" key="2">
    <citation type="submission" date="2011-03" db="EMBL/GenBank/DDBJ databases">
        <title>The complete genome of Hippea maritima DSM 10411.</title>
        <authorList>
            <consortium name="US DOE Joint Genome Institute (JGI-PGF)"/>
            <person name="Lucas S."/>
            <person name="Copeland A."/>
            <person name="Lapidus A."/>
            <person name="Bruce D."/>
            <person name="Goodwin L."/>
            <person name="Pitluck S."/>
            <person name="Peters L."/>
            <person name="Kyrpides N."/>
            <person name="Mavromatis K."/>
            <person name="Pagani I."/>
            <person name="Ivanova N."/>
            <person name="Mikhailova N."/>
            <person name="Lu M."/>
            <person name="Detter J.C."/>
            <person name="Tapia R."/>
            <person name="Han C."/>
            <person name="Land M."/>
            <person name="Hauser L."/>
            <person name="Markowitz V."/>
            <person name="Cheng J.-F."/>
            <person name="Hugenholtz P."/>
            <person name="Woyke T."/>
            <person name="Wu D."/>
            <person name="Spring S."/>
            <person name="Schroeder M."/>
            <person name="Brambilla E."/>
            <person name="Klenk H.-P."/>
            <person name="Eisen J.A."/>
        </authorList>
    </citation>
    <scope>NUCLEOTIDE SEQUENCE [LARGE SCALE GENOMIC DNA]</scope>
    <source>
        <strain evidence="10">ATCC 700847 / DSM 10411 / MH2</strain>
    </source>
</reference>
<dbReference type="HOGENOM" id="CLU_074522_0_1_7"/>
<dbReference type="Pfam" id="PF02441">
    <property type="entry name" value="Flavoprotein"/>
    <property type="match status" value="1"/>
</dbReference>
<keyword evidence="9" id="KW-0456">Lyase</keyword>
<feature type="binding site" evidence="7">
    <location>
        <position position="120"/>
    </location>
    <ligand>
        <name>FMN</name>
        <dbReference type="ChEBI" id="CHEBI:58210"/>
    </ligand>
</feature>
<dbReference type="KEGG" id="hmr:Hipma_0726"/>
<dbReference type="eggNOG" id="COG0163">
    <property type="taxonomic scope" value="Bacteria"/>
</dbReference>
<feature type="domain" description="Flavoprotein" evidence="8">
    <location>
        <begin position="1"/>
        <end position="171"/>
    </location>
</feature>
<evidence type="ECO:0000256" key="2">
    <source>
        <dbReference type="ARBA" id="ARBA00022630"/>
    </source>
</evidence>
<evidence type="ECO:0000256" key="1">
    <source>
        <dbReference type="ARBA" id="ARBA00022602"/>
    </source>
</evidence>
<protein>
    <recommendedName>
        <fullName evidence="7">Flavin prenyltransferase UbiX</fullName>
        <ecNumber evidence="7">2.5.1.129</ecNumber>
    </recommendedName>
</protein>
<organism evidence="9 10">
    <name type="scientific">Hippea maritima (strain ATCC 700847 / DSM 10411 / MH2)</name>
    <dbReference type="NCBI Taxonomy" id="760142"/>
    <lineage>
        <taxon>Bacteria</taxon>
        <taxon>Pseudomonadati</taxon>
        <taxon>Campylobacterota</taxon>
        <taxon>Desulfurellia</taxon>
        <taxon>Desulfurellales</taxon>
        <taxon>Hippeaceae</taxon>
        <taxon>Hippea</taxon>
    </lineage>
</organism>
<dbReference type="SUPFAM" id="SSF52507">
    <property type="entry name" value="Homo-oligomeric flavin-containing Cys decarboxylases, HFCD"/>
    <property type="match status" value="1"/>
</dbReference>
<dbReference type="PANTHER" id="PTHR43374:SF1">
    <property type="entry name" value="FLAVIN PRENYLTRANSFERASE PAD1, MITOCHONDRIAL"/>
    <property type="match status" value="1"/>
</dbReference>
<name>F2LVB2_HIPMA</name>
<comment type="caution">
    <text evidence="7">Lacks conserved residue(s) required for the propagation of feature annotation.</text>
</comment>
<evidence type="ECO:0000256" key="3">
    <source>
        <dbReference type="ARBA" id="ARBA00022643"/>
    </source>
</evidence>
<evidence type="ECO:0000259" key="8">
    <source>
        <dbReference type="Pfam" id="PF02441"/>
    </source>
</evidence>
<gene>
    <name evidence="7" type="primary">ubiX</name>
    <name evidence="9" type="ordered locus">Hipma_0726</name>
</gene>
<dbReference type="RefSeq" id="WP_013681737.1">
    <property type="nucleotide sequence ID" value="NC_015318.1"/>
</dbReference>
<comment type="function">
    <text evidence="7">Flavin prenyltransferase that catalyzes the synthesis of the prenylated FMN cofactor (prenyl-FMN) for 4-hydroxy-3-polyprenylbenzoic acid decarboxylase UbiD. The prenyltransferase is metal-independent and links a dimethylallyl moiety from dimethylallyl monophosphate (DMAP) to the flavin N5 and C6 atoms of FMN.</text>
</comment>
<proteinExistence type="inferred from homology"/>
<dbReference type="EMBL" id="CP002606">
    <property type="protein sequence ID" value="AEA33696.1"/>
    <property type="molecule type" value="Genomic_DNA"/>
</dbReference>
<dbReference type="OrthoDB" id="9781577at2"/>
<comment type="catalytic activity">
    <reaction evidence="5 7">
        <text>dimethylallyl phosphate + FMNH2 = prenylated FMNH2 + phosphate</text>
        <dbReference type="Rhea" id="RHEA:37743"/>
        <dbReference type="ChEBI" id="CHEBI:43474"/>
        <dbReference type="ChEBI" id="CHEBI:57618"/>
        <dbReference type="ChEBI" id="CHEBI:87467"/>
        <dbReference type="ChEBI" id="CHEBI:88052"/>
        <dbReference type="EC" id="2.5.1.129"/>
    </reaction>
</comment>
<evidence type="ECO:0000313" key="9">
    <source>
        <dbReference type="EMBL" id="AEA33696.1"/>
    </source>
</evidence>
<dbReference type="AlphaFoldDB" id="F2LVB2"/>
<dbReference type="FunCoup" id="F2LVB2">
    <property type="interactions" value="198"/>
</dbReference>
<dbReference type="InterPro" id="IPR036551">
    <property type="entry name" value="Flavin_trans-like"/>
</dbReference>
<dbReference type="EC" id="2.5.1.129" evidence="7"/>
<keyword evidence="1 7" id="KW-0637">Prenyltransferase</keyword>
<dbReference type="GO" id="GO:0106141">
    <property type="term" value="F:flavin prenyltransferase activity"/>
    <property type="evidence" value="ECO:0007669"/>
    <property type="project" value="UniProtKB-EC"/>
</dbReference>
<sequence>MKIAVCISGASGAIYAKRLIENLKEHELFIVISEIAKKIFKDEIGIEFDEFMINFKAKIYDNKDFSSPLASGSFKIDACVVVPCSVKSLSAIASGYAENLISRCADVCIKEKRKLILLVREMPFSSIHLENMLKLSNLGVTIMPPCPGFYYKPKTIEDLVDFVVGRILDQLSIENNLFKRWGW</sequence>
<dbReference type="InParanoid" id="F2LVB2"/>
<feature type="binding site" evidence="7">
    <location>
        <begin position="9"/>
        <end position="11"/>
    </location>
    <ligand>
        <name>FMN</name>
        <dbReference type="ChEBI" id="CHEBI:58210"/>
    </ligand>
</feature>
<feature type="binding site" evidence="7">
    <location>
        <position position="166"/>
    </location>
    <ligand>
        <name>dimethylallyl phosphate</name>
        <dbReference type="ChEBI" id="CHEBI:88052"/>
    </ligand>
</feature>
<evidence type="ECO:0000256" key="7">
    <source>
        <dbReference type="HAMAP-Rule" id="MF_01984"/>
    </source>
</evidence>
<dbReference type="InterPro" id="IPR003382">
    <property type="entry name" value="Flavoprotein"/>
</dbReference>
<comment type="similarity">
    <text evidence="6 7">Belongs to the UbiX/PAD1 family.</text>
</comment>
<feature type="binding site" evidence="7">
    <location>
        <begin position="85"/>
        <end position="88"/>
    </location>
    <ligand>
        <name>FMN</name>
        <dbReference type="ChEBI" id="CHEBI:58210"/>
    </ligand>
</feature>
<feature type="binding site" evidence="7">
    <location>
        <position position="150"/>
    </location>
    <ligand>
        <name>dimethylallyl phosphate</name>
        <dbReference type="ChEBI" id="CHEBI:88052"/>
    </ligand>
</feature>
<dbReference type="FunFam" id="3.40.50.1950:FF:000001">
    <property type="entry name" value="Flavin prenyltransferase UbiX"/>
    <property type="match status" value="1"/>
</dbReference>
<dbReference type="GO" id="GO:0016831">
    <property type="term" value="F:carboxy-lyase activity"/>
    <property type="evidence" value="ECO:0007669"/>
    <property type="project" value="TreeGrafter"/>
</dbReference>
<dbReference type="InterPro" id="IPR004507">
    <property type="entry name" value="UbiX-like"/>
</dbReference>
<reference evidence="9 10" key="1">
    <citation type="journal article" date="2011" name="Stand. Genomic Sci.">
        <title>Complete genome sequence of the thermophilic sulfur-reducer Hippea maritima type strain (MH(2)).</title>
        <authorList>
            <person name="Huntemann M."/>
            <person name="Lu M."/>
            <person name="Nolan M."/>
            <person name="Lapidus A."/>
            <person name="Lucas S."/>
            <person name="Hammon N."/>
            <person name="Deshpande S."/>
            <person name="Cheng J.F."/>
            <person name="Tapia R."/>
            <person name="Han C."/>
            <person name="Goodwin L."/>
            <person name="Pitluck S."/>
            <person name="Liolios K."/>
            <person name="Pagani I."/>
            <person name="Ivanova N."/>
            <person name="Ovchinikova G."/>
            <person name="Pati A."/>
            <person name="Chen A."/>
            <person name="Palaniappan K."/>
            <person name="Land M."/>
            <person name="Hauser L."/>
            <person name="Jeffries C.D."/>
            <person name="Detter J.C."/>
            <person name="Brambilla E.M."/>
            <person name="Rohde M."/>
            <person name="Spring S."/>
            <person name="Goker M."/>
            <person name="Woyke T."/>
            <person name="Bristow J."/>
            <person name="Eisen J.A."/>
            <person name="Markowitz V."/>
            <person name="Hugenholtz P."/>
            <person name="Kyrpides N.C."/>
            <person name="Klenk H.P."/>
            <person name="Mavromatis K."/>
        </authorList>
    </citation>
    <scope>NUCLEOTIDE SEQUENCE [LARGE SCALE GENOMIC DNA]</scope>
    <source>
        <strain evidence="10">ATCC 700847 / DSM 10411 / MH2</strain>
    </source>
</reference>
<feature type="binding site" evidence="7">
    <location>
        <position position="33"/>
    </location>
    <ligand>
        <name>FMN</name>
        <dbReference type="ChEBI" id="CHEBI:58210"/>
    </ligand>
</feature>
<accession>F2LVB2</accession>
<evidence type="ECO:0000313" key="10">
    <source>
        <dbReference type="Proteomes" id="UP000008139"/>
    </source>
</evidence>
<dbReference type="NCBIfam" id="NF004685">
    <property type="entry name" value="PRK06029.1"/>
    <property type="match status" value="1"/>
</dbReference>
<keyword evidence="2 7" id="KW-0285">Flavoprotein</keyword>
<dbReference type="Proteomes" id="UP000008139">
    <property type="component" value="Chromosome"/>
</dbReference>
<evidence type="ECO:0000256" key="6">
    <source>
        <dbReference type="ARBA" id="ARBA00060793"/>
    </source>
</evidence>
<keyword evidence="10" id="KW-1185">Reference proteome</keyword>
<keyword evidence="3 7" id="KW-0288">FMN</keyword>
<evidence type="ECO:0000256" key="5">
    <source>
        <dbReference type="ARBA" id="ARBA00050612"/>
    </source>
</evidence>
<dbReference type="Gene3D" id="3.40.50.1950">
    <property type="entry name" value="Flavin prenyltransferase-like"/>
    <property type="match status" value="1"/>
</dbReference>
<dbReference type="PANTHER" id="PTHR43374">
    <property type="entry name" value="FLAVIN PRENYLTRANSFERASE"/>
    <property type="match status" value="1"/>
</dbReference>
<evidence type="ECO:0000256" key="4">
    <source>
        <dbReference type="ARBA" id="ARBA00022679"/>
    </source>
</evidence>